<keyword evidence="1" id="KW-0812">Transmembrane</keyword>
<keyword evidence="3" id="KW-0255">Endonuclease</keyword>
<accession>A0A291QPV3</accession>
<dbReference type="GO" id="GO:0004519">
    <property type="term" value="F:endonuclease activity"/>
    <property type="evidence" value="ECO:0007669"/>
    <property type="project" value="UniProtKB-KW"/>
</dbReference>
<keyword evidence="3" id="KW-0378">Hydrolase</keyword>
<sequence length="895" mass="101656">MMMHFPEGIRFKYPWRSYQQQVLNELQQHLEDDHLHLVAPPGSGKTVLGLEIALRINKPVLILAPTTTTKEQWIQRFCELFLQVGECPDWISEDIRKPRFMTVVTYQALHAACEKETLDKATVNADLGEMDIIEGLKQAGVACLVADEAHHLRNEWWHTLYKVKKALKPSMIGLTATPPYDVSFAEWERYLLINGPISAEISVPELVKVGELCPHQDYLYLVQPAREEYEKLKEFRERASGLYFELLQEGGLLDALAEHPAIIQPEEQLEWIYSNIKVYLAMIIYLHARQYPLQKIHAKIIGDKDWNIPAMDEVWLAELLTYFLDSRDEFFKPSKDLIKKINAKLHKAGCIERNRIDFNHNISLARMLTSSISKLSAIEDIVQAEYNNLGTSSKIVILTDYIRKEYLVNDSKNDLTLNKMGVIPIFEQLRRNNGTGKRIAVLTGSLVIIPAGLKQDVEALTLSYANAVPSMEALPYDDRYLKLTASGKVAEVIVATLTSIFQAGGIDVLIGTQSLLGEGWDAPGINVLILASNIGSFVTSNQMRGRAIRTSKINPGKTANIWHIACIDITQESGGEDIAIMSRRFDTFVGLHRENNMIRNGLKRLDLPALGDIYSQSGKYNERTFLLANRRDELHERWNDAIRSGSCLVAGMEVPVAAAEKEQQQLKSFHFKSTLRYFLNSAISGLLLYYDLVIRGTLKAMGSRLAGNWLLAISLVLGSGVLLFGGKALKALRLYFKHSDITYELKNIAKTLLLALQEVNLIPNRHSLEDIDILVKKEMDGSLRCYLEHADAHTREIYLDALRELLEPIENPRYIIVRYNRKGRMKAADFHAVPKILGQNKETAETFYLLWRKYVGKCDLCYTRSIPGRELLLKARWKALSNQLQKEAHPFNAWQ</sequence>
<dbReference type="SUPFAM" id="SSF52540">
    <property type="entry name" value="P-loop containing nucleoside triphosphate hydrolases"/>
    <property type="match status" value="1"/>
</dbReference>
<dbReference type="RefSeq" id="WP_098192274.1">
    <property type="nucleotide sequence ID" value="NZ_CP023777.1"/>
</dbReference>
<dbReference type="KEGG" id="cbae:COR50_01185"/>
<dbReference type="InterPro" id="IPR050742">
    <property type="entry name" value="Helicase_Restrict-Modif_Enz"/>
</dbReference>
<dbReference type="GO" id="GO:0016787">
    <property type="term" value="F:hydrolase activity"/>
    <property type="evidence" value="ECO:0007669"/>
    <property type="project" value="InterPro"/>
</dbReference>
<dbReference type="Gene3D" id="3.40.50.300">
    <property type="entry name" value="P-loop containing nucleotide triphosphate hydrolases"/>
    <property type="match status" value="2"/>
</dbReference>
<evidence type="ECO:0000256" key="1">
    <source>
        <dbReference type="SAM" id="Phobius"/>
    </source>
</evidence>
<keyword evidence="4" id="KW-1185">Reference proteome</keyword>
<feature type="transmembrane region" description="Helical" evidence="1">
    <location>
        <begin position="677"/>
        <end position="694"/>
    </location>
</feature>
<dbReference type="InterPro" id="IPR006935">
    <property type="entry name" value="Helicase/UvrB_N"/>
</dbReference>
<gene>
    <name evidence="3" type="ORF">COR50_01185</name>
</gene>
<dbReference type="Pfam" id="PF04851">
    <property type="entry name" value="ResIII"/>
    <property type="match status" value="1"/>
</dbReference>
<keyword evidence="1" id="KW-0472">Membrane</keyword>
<dbReference type="GO" id="GO:0005829">
    <property type="term" value="C:cytosol"/>
    <property type="evidence" value="ECO:0007669"/>
    <property type="project" value="TreeGrafter"/>
</dbReference>
<reference evidence="3 4" key="1">
    <citation type="submission" date="2017-10" db="EMBL/GenBank/DDBJ databases">
        <title>Paenichitinophaga pekingensis gen. nov., sp. nov., isolated from activated sludge.</title>
        <authorList>
            <person name="Jin D."/>
            <person name="Kong X."/>
            <person name="Deng Y."/>
            <person name="Bai Z."/>
        </authorList>
    </citation>
    <scope>NUCLEOTIDE SEQUENCE [LARGE SCALE GENOMIC DNA]</scope>
    <source>
        <strain evidence="3 4">13</strain>
    </source>
</reference>
<dbReference type="GO" id="GO:0005524">
    <property type="term" value="F:ATP binding"/>
    <property type="evidence" value="ECO:0007669"/>
    <property type="project" value="InterPro"/>
</dbReference>
<dbReference type="InterPro" id="IPR014001">
    <property type="entry name" value="Helicase_ATP-bd"/>
</dbReference>
<proteinExistence type="predicted"/>
<dbReference type="PROSITE" id="PS51192">
    <property type="entry name" value="HELICASE_ATP_BIND_1"/>
    <property type="match status" value="1"/>
</dbReference>
<evidence type="ECO:0000313" key="3">
    <source>
        <dbReference type="EMBL" id="ATL45884.1"/>
    </source>
</evidence>
<keyword evidence="3" id="KW-0540">Nuclease</keyword>
<dbReference type="EMBL" id="CP023777">
    <property type="protein sequence ID" value="ATL45884.1"/>
    <property type="molecule type" value="Genomic_DNA"/>
</dbReference>
<keyword evidence="1" id="KW-1133">Transmembrane helix</keyword>
<dbReference type="GO" id="GO:0003677">
    <property type="term" value="F:DNA binding"/>
    <property type="evidence" value="ECO:0007669"/>
    <property type="project" value="InterPro"/>
</dbReference>
<dbReference type="SMART" id="SM00487">
    <property type="entry name" value="DEXDc"/>
    <property type="match status" value="1"/>
</dbReference>
<dbReference type="CDD" id="cd18785">
    <property type="entry name" value="SF2_C"/>
    <property type="match status" value="1"/>
</dbReference>
<evidence type="ECO:0000259" key="2">
    <source>
        <dbReference type="PROSITE" id="PS51192"/>
    </source>
</evidence>
<feature type="domain" description="Helicase ATP-binding" evidence="2">
    <location>
        <begin position="26"/>
        <end position="196"/>
    </location>
</feature>
<protein>
    <submittedName>
        <fullName evidence="3">Restriction endonuclease subunit R</fullName>
    </submittedName>
</protein>
<dbReference type="OrthoDB" id="9759819at2"/>
<dbReference type="InterPro" id="IPR027417">
    <property type="entry name" value="P-loop_NTPase"/>
</dbReference>
<dbReference type="PANTHER" id="PTHR47396:SF1">
    <property type="entry name" value="ATP-DEPENDENT HELICASE IRC3-RELATED"/>
    <property type="match status" value="1"/>
</dbReference>
<name>A0A291QPV3_9BACT</name>
<feature type="transmembrane region" description="Helical" evidence="1">
    <location>
        <begin position="706"/>
        <end position="725"/>
    </location>
</feature>
<dbReference type="AlphaFoldDB" id="A0A291QPV3"/>
<dbReference type="Proteomes" id="UP000220133">
    <property type="component" value="Chromosome"/>
</dbReference>
<dbReference type="PANTHER" id="PTHR47396">
    <property type="entry name" value="TYPE I RESTRICTION ENZYME ECOKI R PROTEIN"/>
    <property type="match status" value="1"/>
</dbReference>
<organism evidence="3 4">
    <name type="scientific">Chitinophaga caeni</name>
    <dbReference type="NCBI Taxonomy" id="2029983"/>
    <lineage>
        <taxon>Bacteria</taxon>
        <taxon>Pseudomonadati</taxon>
        <taxon>Bacteroidota</taxon>
        <taxon>Chitinophagia</taxon>
        <taxon>Chitinophagales</taxon>
        <taxon>Chitinophagaceae</taxon>
        <taxon>Chitinophaga</taxon>
    </lineage>
</organism>
<evidence type="ECO:0000313" key="4">
    <source>
        <dbReference type="Proteomes" id="UP000220133"/>
    </source>
</evidence>